<dbReference type="EMBL" id="CP036276">
    <property type="protein sequence ID" value="QDU43631.1"/>
    <property type="molecule type" value="Genomic_DNA"/>
</dbReference>
<evidence type="ECO:0008006" key="4">
    <source>
        <dbReference type="Google" id="ProtNLM"/>
    </source>
</evidence>
<evidence type="ECO:0000313" key="3">
    <source>
        <dbReference type="Proteomes" id="UP000319383"/>
    </source>
</evidence>
<sequence length="137" mass="15554">MKTNRTPYARQYRYLFLPLERALAAVPQTASSPLGKRRTEVVILFGMCLLISMISAYDTYMLVRFQETIHELNPIGCWLMDLDNGSVALFVGCKFIGTIVVLTAIAFLYLYREAMAMCVATTLSLGQLILFWFVTYS</sequence>
<evidence type="ECO:0000256" key="1">
    <source>
        <dbReference type="SAM" id="Phobius"/>
    </source>
</evidence>
<dbReference type="KEGG" id="sdyn:Mal52_21070"/>
<feature type="transmembrane region" description="Helical" evidence="1">
    <location>
        <begin position="41"/>
        <end position="63"/>
    </location>
</feature>
<dbReference type="AlphaFoldDB" id="A0A517ZME2"/>
<accession>A0A517ZME2</accession>
<dbReference type="Proteomes" id="UP000319383">
    <property type="component" value="Chromosome"/>
</dbReference>
<dbReference type="OrthoDB" id="291410at2"/>
<feature type="transmembrane region" description="Helical" evidence="1">
    <location>
        <begin position="116"/>
        <end position="134"/>
    </location>
</feature>
<organism evidence="2 3">
    <name type="scientific">Symmachiella dynata</name>
    <dbReference type="NCBI Taxonomy" id="2527995"/>
    <lineage>
        <taxon>Bacteria</taxon>
        <taxon>Pseudomonadati</taxon>
        <taxon>Planctomycetota</taxon>
        <taxon>Planctomycetia</taxon>
        <taxon>Planctomycetales</taxon>
        <taxon>Planctomycetaceae</taxon>
        <taxon>Symmachiella</taxon>
    </lineage>
</organism>
<proteinExistence type="predicted"/>
<gene>
    <name evidence="2" type="ORF">Mal52_21070</name>
</gene>
<keyword evidence="1" id="KW-0472">Membrane</keyword>
<protein>
    <recommendedName>
        <fullName evidence="4">DUF5658 domain-containing protein</fullName>
    </recommendedName>
</protein>
<dbReference type="RefSeq" id="WP_145375824.1">
    <property type="nucleotide sequence ID" value="NZ_CAXBED010000141.1"/>
</dbReference>
<keyword evidence="3" id="KW-1185">Reference proteome</keyword>
<feature type="transmembrane region" description="Helical" evidence="1">
    <location>
        <begin position="87"/>
        <end position="109"/>
    </location>
</feature>
<reference evidence="2 3" key="1">
    <citation type="submission" date="2019-02" db="EMBL/GenBank/DDBJ databases">
        <title>Deep-cultivation of Planctomycetes and their phenomic and genomic characterization uncovers novel biology.</title>
        <authorList>
            <person name="Wiegand S."/>
            <person name="Jogler M."/>
            <person name="Boedeker C."/>
            <person name="Pinto D."/>
            <person name="Vollmers J."/>
            <person name="Rivas-Marin E."/>
            <person name="Kohn T."/>
            <person name="Peeters S.H."/>
            <person name="Heuer A."/>
            <person name="Rast P."/>
            <person name="Oberbeckmann S."/>
            <person name="Bunk B."/>
            <person name="Jeske O."/>
            <person name="Meyerdierks A."/>
            <person name="Storesund J.E."/>
            <person name="Kallscheuer N."/>
            <person name="Luecker S."/>
            <person name="Lage O.M."/>
            <person name="Pohl T."/>
            <person name="Merkel B.J."/>
            <person name="Hornburger P."/>
            <person name="Mueller R.-W."/>
            <person name="Bruemmer F."/>
            <person name="Labrenz M."/>
            <person name="Spormann A.M."/>
            <person name="Op den Camp H."/>
            <person name="Overmann J."/>
            <person name="Amann R."/>
            <person name="Jetten M.S.M."/>
            <person name="Mascher T."/>
            <person name="Medema M.H."/>
            <person name="Devos D.P."/>
            <person name="Kaster A.-K."/>
            <person name="Ovreas L."/>
            <person name="Rohde M."/>
            <person name="Galperin M.Y."/>
            <person name="Jogler C."/>
        </authorList>
    </citation>
    <scope>NUCLEOTIDE SEQUENCE [LARGE SCALE GENOMIC DNA]</scope>
    <source>
        <strain evidence="2 3">Mal52</strain>
    </source>
</reference>
<keyword evidence="1" id="KW-0812">Transmembrane</keyword>
<name>A0A517ZME2_9PLAN</name>
<keyword evidence="1" id="KW-1133">Transmembrane helix</keyword>
<evidence type="ECO:0000313" key="2">
    <source>
        <dbReference type="EMBL" id="QDU43631.1"/>
    </source>
</evidence>